<dbReference type="AlphaFoldDB" id="A0A501WCM0"/>
<name>A0A501WCM0_9GAMM</name>
<dbReference type="EMBL" id="VFRR01000046">
    <property type="protein sequence ID" value="TPE47138.1"/>
    <property type="molecule type" value="Genomic_DNA"/>
</dbReference>
<dbReference type="OrthoDB" id="6366542at2"/>
<comment type="caution">
    <text evidence="1">The sequence shown here is derived from an EMBL/GenBank/DDBJ whole genome shotgun (WGS) entry which is preliminary data.</text>
</comment>
<reference evidence="1 2" key="1">
    <citation type="submission" date="2019-06" db="EMBL/GenBank/DDBJ databases">
        <title>A novel bacterium of genus Marinomonas, isolated from coastal sand.</title>
        <authorList>
            <person name="Huang H."/>
            <person name="Mo K."/>
            <person name="Hu Y."/>
        </authorList>
    </citation>
    <scope>NUCLEOTIDE SEQUENCE [LARGE SCALE GENOMIC DNA]</scope>
    <source>
        <strain evidence="1 2">HB171799</strain>
    </source>
</reference>
<dbReference type="Proteomes" id="UP000315901">
    <property type="component" value="Unassembled WGS sequence"/>
</dbReference>
<accession>A0A501WCM0</accession>
<evidence type="ECO:0000313" key="1">
    <source>
        <dbReference type="EMBL" id="TPE47138.1"/>
    </source>
</evidence>
<proteinExistence type="predicted"/>
<keyword evidence="2" id="KW-1185">Reference proteome</keyword>
<sequence>MIRTIIGFILGAVATFYTLPFIESGTGKLPRPAIGDWFSSDNNNHSSNIINSVPPSDYRQHADSKLAAEVMTAISVTRTRALNDQTSDYVVKLITNLIEREPGIQSFVRERLGNGLTNREALEIFEKYYSIQG</sequence>
<dbReference type="RefSeq" id="WP_004748902.1">
    <property type="nucleotide sequence ID" value="NZ_VFRR01000046.1"/>
</dbReference>
<evidence type="ECO:0000313" key="2">
    <source>
        <dbReference type="Proteomes" id="UP000315901"/>
    </source>
</evidence>
<protein>
    <submittedName>
        <fullName evidence="1">Uncharacterized protein</fullName>
    </submittedName>
</protein>
<organism evidence="1 2">
    <name type="scientific">Maribrevibacterium harenarium</name>
    <dbReference type="NCBI Taxonomy" id="2589817"/>
    <lineage>
        <taxon>Bacteria</taxon>
        <taxon>Pseudomonadati</taxon>
        <taxon>Pseudomonadota</taxon>
        <taxon>Gammaproteobacteria</taxon>
        <taxon>Oceanospirillales</taxon>
        <taxon>Oceanospirillaceae</taxon>
        <taxon>Maribrevibacterium</taxon>
    </lineage>
</organism>
<dbReference type="GeneID" id="23448036"/>
<gene>
    <name evidence="1" type="ORF">FJM67_15070</name>
</gene>